<dbReference type="RefSeq" id="WP_321537014.1">
    <property type="nucleotide sequence ID" value="NZ_JARGDL010000032.1"/>
</dbReference>
<feature type="domain" description="Cyclic nucleotide-binding" evidence="1">
    <location>
        <begin position="11"/>
        <end position="111"/>
    </location>
</feature>
<dbReference type="Gene3D" id="2.60.120.10">
    <property type="entry name" value="Jelly Rolls"/>
    <property type="match status" value="1"/>
</dbReference>
<dbReference type="Proteomes" id="UP001221302">
    <property type="component" value="Unassembled WGS sequence"/>
</dbReference>
<dbReference type="InterPro" id="IPR018490">
    <property type="entry name" value="cNMP-bd_dom_sf"/>
</dbReference>
<dbReference type="AlphaFoldDB" id="A0AAE3NYE4"/>
<dbReference type="PROSITE" id="PS50042">
    <property type="entry name" value="CNMP_BINDING_3"/>
    <property type="match status" value="1"/>
</dbReference>
<evidence type="ECO:0000313" key="3">
    <source>
        <dbReference type="Proteomes" id="UP001221302"/>
    </source>
</evidence>
<proteinExistence type="predicted"/>
<dbReference type="InterPro" id="IPR014710">
    <property type="entry name" value="RmlC-like_jellyroll"/>
</dbReference>
<accession>A0AAE3NYE4</accession>
<reference evidence="2" key="1">
    <citation type="submission" date="2023-03" db="EMBL/GenBank/DDBJ databases">
        <title>Stygiobacter electus gen. nov., sp. nov., facultatively anaerobic thermotolerant bacterium of the class Ignavibacteria from a well of Yessentuki mineral water deposit.</title>
        <authorList>
            <person name="Podosokorskaya O.A."/>
            <person name="Elcheninov A.G."/>
            <person name="Petrova N.F."/>
            <person name="Zavarzina D.G."/>
            <person name="Kublanov I.V."/>
            <person name="Merkel A.Y."/>
        </authorList>
    </citation>
    <scope>NUCLEOTIDE SEQUENCE</scope>
    <source>
        <strain evidence="2">09-Me</strain>
    </source>
</reference>
<evidence type="ECO:0000259" key="1">
    <source>
        <dbReference type="PROSITE" id="PS50042"/>
    </source>
</evidence>
<dbReference type="Pfam" id="PF00027">
    <property type="entry name" value="cNMP_binding"/>
    <property type="match status" value="1"/>
</dbReference>
<comment type="caution">
    <text evidence="2">The sequence shown here is derived from an EMBL/GenBank/DDBJ whole genome shotgun (WGS) entry which is preliminary data.</text>
</comment>
<gene>
    <name evidence="2" type="ORF">P0M35_13845</name>
</gene>
<dbReference type="InterPro" id="IPR000595">
    <property type="entry name" value="cNMP-bd_dom"/>
</dbReference>
<organism evidence="2 3">
    <name type="scientific">Stygiobacter electus</name>
    <dbReference type="NCBI Taxonomy" id="3032292"/>
    <lineage>
        <taxon>Bacteria</taxon>
        <taxon>Pseudomonadati</taxon>
        <taxon>Ignavibacteriota</taxon>
        <taxon>Ignavibacteria</taxon>
        <taxon>Ignavibacteriales</taxon>
        <taxon>Melioribacteraceae</taxon>
        <taxon>Stygiobacter</taxon>
    </lineage>
</organism>
<name>A0AAE3NYE4_9BACT</name>
<protein>
    <submittedName>
        <fullName evidence="2">Crp/Fnr family transcriptional regulator</fullName>
    </submittedName>
</protein>
<dbReference type="SUPFAM" id="SSF51206">
    <property type="entry name" value="cAMP-binding domain-like"/>
    <property type="match status" value="1"/>
</dbReference>
<keyword evidence="3" id="KW-1185">Reference proteome</keyword>
<evidence type="ECO:0000313" key="2">
    <source>
        <dbReference type="EMBL" id="MDF1613241.1"/>
    </source>
</evidence>
<sequence>MTDKVKLILKTFVDFNEKEIDYVVAFFKPKTAKRNSILLHRGNICKEFYFINTGGIRTYFIDKNGYEKTRYVVWDNQFGTALKSFILQKPSIEFIETLDDSELLVISYNDFFLLNKELNNWKIFYQKILERAYSFQNKKIEALMTQTAKQRYEELLVKNPALTQRLSNKLLASYLDMREETLSRLKSQ</sequence>
<dbReference type="EMBL" id="JARGDL010000032">
    <property type="protein sequence ID" value="MDF1613241.1"/>
    <property type="molecule type" value="Genomic_DNA"/>
</dbReference>